<dbReference type="Pfam" id="PF07883">
    <property type="entry name" value="Cupin_2"/>
    <property type="match status" value="1"/>
</dbReference>
<dbReference type="PANTHER" id="PTHR43280">
    <property type="entry name" value="ARAC-FAMILY TRANSCRIPTIONAL REGULATOR"/>
    <property type="match status" value="1"/>
</dbReference>
<keyword evidence="6" id="KW-1185">Reference proteome</keyword>
<gene>
    <name evidence="5" type="ORF">HH215_30280</name>
</gene>
<dbReference type="RefSeq" id="WP_169283288.1">
    <property type="nucleotide sequence ID" value="NZ_CP051680.1"/>
</dbReference>
<evidence type="ECO:0000256" key="3">
    <source>
        <dbReference type="ARBA" id="ARBA00023163"/>
    </source>
</evidence>
<evidence type="ECO:0000313" key="5">
    <source>
        <dbReference type="EMBL" id="QJD87042.1"/>
    </source>
</evidence>
<dbReference type="KEGG" id="cheb:HH215_30280"/>
<evidence type="ECO:0000256" key="2">
    <source>
        <dbReference type="ARBA" id="ARBA00023125"/>
    </source>
</evidence>
<keyword evidence="1" id="KW-0805">Transcription regulation</keyword>
<dbReference type="InterPro" id="IPR011051">
    <property type="entry name" value="RmlC_Cupin_sf"/>
</dbReference>
<dbReference type="SMART" id="SM00342">
    <property type="entry name" value="HTH_ARAC"/>
    <property type="match status" value="1"/>
</dbReference>
<name>A0A7Z2VPR4_9BACL</name>
<dbReference type="InterPro" id="IPR018060">
    <property type="entry name" value="HTH_AraC"/>
</dbReference>
<protein>
    <submittedName>
        <fullName evidence="5">AraC family transcriptional regulator</fullName>
    </submittedName>
</protein>
<feature type="domain" description="HTH araC/xylS-type" evidence="4">
    <location>
        <begin position="184"/>
        <end position="282"/>
    </location>
</feature>
<dbReference type="InterPro" id="IPR020449">
    <property type="entry name" value="Tscrpt_reg_AraC-type_HTH"/>
</dbReference>
<dbReference type="SUPFAM" id="SSF51182">
    <property type="entry name" value="RmlC-like cupins"/>
    <property type="match status" value="1"/>
</dbReference>
<dbReference type="PROSITE" id="PS01124">
    <property type="entry name" value="HTH_ARAC_FAMILY_2"/>
    <property type="match status" value="1"/>
</dbReference>
<dbReference type="Proteomes" id="UP000502248">
    <property type="component" value="Chromosome"/>
</dbReference>
<organism evidence="5 6">
    <name type="scientific">Cohnella herbarum</name>
    <dbReference type="NCBI Taxonomy" id="2728023"/>
    <lineage>
        <taxon>Bacteria</taxon>
        <taxon>Bacillati</taxon>
        <taxon>Bacillota</taxon>
        <taxon>Bacilli</taxon>
        <taxon>Bacillales</taxon>
        <taxon>Paenibacillaceae</taxon>
        <taxon>Cohnella</taxon>
    </lineage>
</organism>
<dbReference type="PANTHER" id="PTHR43280:SF28">
    <property type="entry name" value="HTH-TYPE TRANSCRIPTIONAL ACTIVATOR RHAS"/>
    <property type="match status" value="1"/>
</dbReference>
<evidence type="ECO:0000313" key="6">
    <source>
        <dbReference type="Proteomes" id="UP000502248"/>
    </source>
</evidence>
<proteinExistence type="predicted"/>
<dbReference type="PRINTS" id="PR00032">
    <property type="entry name" value="HTHARAC"/>
</dbReference>
<dbReference type="SUPFAM" id="SSF46689">
    <property type="entry name" value="Homeodomain-like"/>
    <property type="match status" value="2"/>
</dbReference>
<dbReference type="GO" id="GO:0043565">
    <property type="term" value="F:sequence-specific DNA binding"/>
    <property type="evidence" value="ECO:0007669"/>
    <property type="project" value="InterPro"/>
</dbReference>
<dbReference type="Gene3D" id="2.60.120.10">
    <property type="entry name" value="Jelly Rolls"/>
    <property type="match status" value="1"/>
</dbReference>
<dbReference type="PROSITE" id="PS00041">
    <property type="entry name" value="HTH_ARAC_FAMILY_1"/>
    <property type="match status" value="1"/>
</dbReference>
<dbReference type="InterPro" id="IPR009057">
    <property type="entry name" value="Homeodomain-like_sf"/>
</dbReference>
<keyword evidence="2" id="KW-0238">DNA-binding</keyword>
<accession>A0A7Z2VPR4</accession>
<dbReference type="AlphaFoldDB" id="A0A7Z2VPR4"/>
<dbReference type="Gene3D" id="1.10.10.60">
    <property type="entry name" value="Homeodomain-like"/>
    <property type="match status" value="2"/>
</dbReference>
<reference evidence="5 6" key="1">
    <citation type="submission" date="2020-04" db="EMBL/GenBank/DDBJ databases">
        <title>Genome sequencing of novel species.</title>
        <authorList>
            <person name="Heo J."/>
            <person name="Kim S.-J."/>
            <person name="Kim J.-S."/>
            <person name="Hong S.-B."/>
            <person name="Kwon S.-W."/>
        </authorList>
    </citation>
    <scope>NUCLEOTIDE SEQUENCE [LARGE SCALE GENOMIC DNA]</scope>
    <source>
        <strain evidence="5 6">MFER-1</strain>
    </source>
</reference>
<keyword evidence="3" id="KW-0804">Transcription</keyword>
<dbReference type="InterPro" id="IPR013096">
    <property type="entry name" value="Cupin_2"/>
</dbReference>
<evidence type="ECO:0000259" key="4">
    <source>
        <dbReference type="PROSITE" id="PS01124"/>
    </source>
</evidence>
<sequence length="283" mass="32266">MNPWHEKIALKTNHPLKIIVSSLEEGFPTHWHQEIEIIYVLDGHMQIGINDVLYSLSTGDLLFVGSCELHHYLPNPLGCRKIILQLGKPIFDAYSDLVFGHRFVMPHLIAGSEISIDSGESLHGIIERHIVALYQEWETREAGHELVTKARINDIAAFMIRHLPMEAYSLQERTKRLEQLERLDNVLKYIESDYGSEITLQSAAEVAGFSVTYFSRFFKEATGSTFVEYVNSFRANIAMLLLTNNEESVTEIAYRSGFNSIETFNRVFKKVNGCTPTAIRSKK</sequence>
<dbReference type="GO" id="GO:0003700">
    <property type="term" value="F:DNA-binding transcription factor activity"/>
    <property type="evidence" value="ECO:0007669"/>
    <property type="project" value="InterPro"/>
</dbReference>
<evidence type="ECO:0000256" key="1">
    <source>
        <dbReference type="ARBA" id="ARBA00023015"/>
    </source>
</evidence>
<dbReference type="EMBL" id="CP051680">
    <property type="protein sequence ID" value="QJD87042.1"/>
    <property type="molecule type" value="Genomic_DNA"/>
</dbReference>
<dbReference type="Pfam" id="PF12833">
    <property type="entry name" value="HTH_18"/>
    <property type="match status" value="1"/>
</dbReference>
<dbReference type="InterPro" id="IPR014710">
    <property type="entry name" value="RmlC-like_jellyroll"/>
</dbReference>
<dbReference type="InterPro" id="IPR018062">
    <property type="entry name" value="HTH_AraC-typ_CS"/>
</dbReference>